<feature type="region of interest" description="Disordered" evidence="1">
    <location>
        <begin position="29"/>
        <end position="92"/>
    </location>
</feature>
<dbReference type="EMBL" id="FPAT01000001">
    <property type="protein sequence ID" value="SFT34200.1"/>
    <property type="molecule type" value="Genomic_DNA"/>
</dbReference>
<sequence length="92" mass="9500">MMVWHGLRTLAAPLVLCTHRIPPHCRNRPHSCGTNVLSSPYRGERGPAGPCHSPGPNRASPPVANSTTAANSRALAAPSEPDTALAQAGSAT</sequence>
<dbReference type="Proteomes" id="UP000199165">
    <property type="component" value="Unassembled WGS sequence"/>
</dbReference>
<name>A0A1I6X7D8_9ACTN</name>
<keyword evidence="3" id="KW-1185">Reference proteome</keyword>
<reference evidence="3" key="1">
    <citation type="submission" date="2016-10" db="EMBL/GenBank/DDBJ databases">
        <authorList>
            <person name="Varghese N."/>
            <person name="Submissions S."/>
        </authorList>
    </citation>
    <scope>NUCLEOTIDE SEQUENCE [LARGE SCALE GENOMIC DNA]</scope>
    <source>
        <strain evidence="3">DSM 45501</strain>
    </source>
</reference>
<evidence type="ECO:0000313" key="3">
    <source>
        <dbReference type="Proteomes" id="UP000199165"/>
    </source>
</evidence>
<organism evidence="2 3">
    <name type="scientific">Actinopolyspora righensis</name>
    <dbReference type="NCBI Taxonomy" id="995060"/>
    <lineage>
        <taxon>Bacteria</taxon>
        <taxon>Bacillati</taxon>
        <taxon>Actinomycetota</taxon>
        <taxon>Actinomycetes</taxon>
        <taxon>Actinopolysporales</taxon>
        <taxon>Actinopolysporaceae</taxon>
        <taxon>Actinopolyspora</taxon>
        <taxon>Actinopolyspora alba group</taxon>
    </lineage>
</organism>
<evidence type="ECO:0000313" key="2">
    <source>
        <dbReference type="EMBL" id="SFT34200.1"/>
    </source>
</evidence>
<protein>
    <submittedName>
        <fullName evidence="2">Uncharacterized protein</fullName>
    </submittedName>
</protein>
<dbReference type="AlphaFoldDB" id="A0A1I6X7D8"/>
<proteinExistence type="predicted"/>
<dbReference type="STRING" id="995060.SAMN04487904_101292"/>
<gene>
    <name evidence="2" type="ORF">SAMN04487904_101292</name>
</gene>
<accession>A0A1I6X7D8</accession>
<evidence type="ECO:0000256" key="1">
    <source>
        <dbReference type="SAM" id="MobiDB-lite"/>
    </source>
</evidence>